<accession>A0AAC8XHW9</accession>
<evidence type="ECO:0000313" key="4">
    <source>
        <dbReference type="Proteomes" id="UP000061468"/>
    </source>
</evidence>
<dbReference type="Pfam" id="PF20243">
    <property type="entry name" value="MbnP"/>
    <property type="match status" value="1"/>
</dbReference>
<evidence type="ECO:0000259" key="2">
    <source>
        <dbReference type="Pfam" id="PF20243"/>
    </source>
</evidence>
<feature type="chain" id="PRO_5042019533" description="Copper-binding protein MbnP-like domain-containing protein" evidence="1">
    <location>
        <begin position="23"/>
        <end position="269"/>
    </location>
</feature>
<proteinExistence type="predicted"/>
<feature type="domain" description="Copper-binding protein MbnP-like" evidence="2">
    <location>
        <begin position="56"/>
        <end position="243"/>
    </location>
</feature>
<protein>
    <recommendedName>
        <fullName evidence="2">Copper-binding protein MbnP-like domain-containing protein</fullName>
    </recommendedName>
</protein>
<organism evidence="3 4">
    <name type="scientific">Alteromonas mediterranea</name>
    <dbReference type="NCBI Taxonomy" id="314275"/>
    <lineage>
        <taxon>Bacteria</taxon>
        <taxon>Pseudomonadati</taxon>
        <taxon>Pseudomonadota</taxon>
        <taxon>Gammaproteobacteria</taxon>
        <taxon>Alteromonadales</taxon>
        <taxon>Alteromonadaceae</taxon>
        <taxon>Alteromonas/Salinimonas group</taxon>
        <taxon>Alteromonas</taxon>
    </lineage>
</organism>
<dbReference type="EMBL" id="CP013928">
    <property type="protein sequence ID" value="AMJ77607.1"/>
    <property type="molecule type" value="Genomic_DNA"/>
</dbReference>
<gene>
    <name evidence="3" type="ORF">AV942_04400</name>
</gene>
<feature type="signal peptide" evidence="1">
    <location>
        <begin position="1"/>
        <end position="22"/>
    </location>
</feature>
<dbReference type="AlphaFoldDB" id="A0AAC8XHW9"/>
<evidence type="ECO:0000313" key="3">
    <source>
        <dbReference type="EMBL" id="AMJ77607.1"/>
    </source>
</evidence>
<name>A0AAC8XHW9_9ALTE</name>
<dbReference type="InterPro" id="IPR046863">
    <property type="entry name" value="MbnP-like_dom"/>
</dbReference>
<evidence type="ECO:0000256" key="1">
    <source>
        <dbReference type="SAM" id="SignalP"/>
    </source>
</evidence>
<sequence>MKMPFRMGAMPSLLLTALLALAGCDVIDFKGREPGEIPFKLVGVDTGACPMIMSIGQDRWNIDYFGFYLSKPEVRIDGKWQRVKFKQTKWQTPNEALLKFHNKCITPDDANSKLVLDVSEELLKLATNLRFTMGLPFDVNHADALTQPSPLNDSSMFSNRRNGHQFLRLDVSKNAKETREWSYHLGSAGCGSESEAAPPETSCAFTNRVEFILPMTQLDTDLDIEISVSNIVAQVDINDAESCVFASSEVSPCDKLIQNLVHRPWIKWQ</sequence>
<dbReference type="RefSeq" id="WP_015066358.1">
    <property type="nucleotide sequence ID" value="NZ_CP013928.1"/>
</dbReference>
<keyword evidence="1" id="KW-0732">Signal</keyword>
<reference evidence="3 4" key="1">
    <citation type="submission" date="2015-12" db="EMBL/GenBank/DDBJ databases">
        <title>Intraspecies pangenome expansion in the marine bacterium Alteromonas.</title>
        <authorList>
            <person name="Lopez-Perez M."/>
            <person name="Rodriguez-Valera F."/>
        </authorList>
    </citation>
    <scope>NUCLEOTIDE SEQUENCE [LARGE SCALE GENOMIC DNA]</scope>
    <source>
        <strain evidence="3 4">UM8</strain>
    </source>
</reference>
<dbReference type="PROSITE" id="PS51257">
    <property type="entry name" value="PROKAR_LIPOPROTEIN"/>
    <property type="match status" value="1"/>
</dbReference>
<dbReference type="Proteomes" id="UP000061468">
    <property type="component" value="Chromosome"/>
</dbReference>